<dbReference type="EC" id="3.2.1.17" evidence="3"/>
<evidence type="ECO:0000313" key="11">
    <source>
        <dbReference type="Proteomes" id="UP000440578"/>
    </source>
</evidence>
<evidence type="ECO:0000256" key="6">
    <source>
        <dbReference type="ARBA" id="ARBA00023295"/>
    </source>
</evidence>
<dbReference type="PANTHER" id="PTHR11407">
    <property type="entry name" value="LYSOZYME C"/>
    <property type="match status" value="1"/>
</dbReference>
<dbReference type="CDD" id="cd16899">
    <property type="entry name" value="LYZ_C_invert"/>
    <property type="match status" value="1"/>
</dbReference>
<dbReference type="GO" id="GO:0031640">
    <property type="term" value="P:killing of cells of another organism"/>
    <property type="evidence" value="ECO:0007669"/>
    <property type="project" value="UniProtKB-KW"/>
</dbReference>
<dbReference type="PROSITE" id="PS00128">
    <property type="entry name" value="GLYCOSYL_HYDROL_F22_1"/>
    <property type="match status" value="1"/>
</dbReference>
<dbReference type="InterPro" id="IPR019799">
    <property type="entry name" value="Glyco_hydro_22_CS"/>
</dbReference>
<dbReference type="PRINTS" id="PR00137">
    <property type="entry name" value="LYSOZYME"/>
</dbReference>
<dbReference type="SMART" id="SM00263">
    <property type="entry name" value="LYZ1"/>
    <property type="match status" value="1"/>
</dbReference>
<dbReference type="FunFam" id="1.10.530.10:FF:000001">
    <property type="entry name" value="Lysozyme C"/>
    <property type="match status" value="1"/>
</dbReference>
<dbReference type="GO" id="GO:0003796">
    <property type="term" value="F:lysozyme activity"/>
    <property type="evidence" value="ECO:0007669"/>
    <property type="project" value="UniProtKB-EC"/>
</dbReference>
<dbReference type="SUPFAM" id="SSF53955">
    <property type="entry name" value="Lysozyme-like"/>
    <property type="match status" value="1"/>
</dbReference>
<evidence type="ECO:0000256" key="8">
    <source>
        <dbReference type="SAM" id="SignalP"/>
    </source>
</evidence>
<protein>
    <recommendedName>
        <fullName evidence="3">lysozyme</fullName>
        <ecNumber evidence="3">3.2.1.17</ecNumber>
    </recommendedName>
</protein>
<keyword evidence="4" id="KW-0929">Antimicrobial</keyword>
<name>A0A6A4WLZ2_AMPAM</name>
<evidence type="ECO:0000256" key="2">
    <source>
        <dbReference type="ARBA" id="ARBA00010859"/>
    </source>
</evidence>
<evidence type="ECO:0000256" key="1">
    <source>
        <dbReference type="ARBA" id="ARBA00000632"/>
    </source>
</evidence>
<feature type="domain" description="Glycosyl hydrolases family 22 (GH22)" evidence="9">
    <location>
        <begin position="93"/>
        <end position="111"/>
    </location>
</feature>
<dbReference type="OrthoDB" id="17373at2759"/>
<dbReference type="Pfam" id="PF00062">
    <property type="entry name" value="Lys"/>
    <property type="match status" value="1"/>
</dbReference>
<evidence type="ECO:0000256" key="5">
    <source>
        <dbReference type="ARBA" id="ARBA00023157"/>
    </source>
</evidence>
<feature type="chain" id="PRO_5025501355" description="lysozyme" evidence="8">
    <location>
        <begin position="17"/>
        <end position="143"/>
    </location>
</feature>
<keyword evidence="11" id="KW-1185">Reference proteome</keyword>
<gene>
    <name evidence="10" type="ORF">FJT64_002226</name>
</gene>
<dbReference type="InterPro" id="IPR000974">
    <property type="entry name" value="Glyco_hydro_22_lys"/>
</dbReference>
<reference evidence="10 11" key="1">
    <citation type="submission" date="2019-07" db="EMBL/GenBank/DDBJ databases">
        <title>Draft genome assembly of a fouling barnacle, Amphibalanus amphitrite (Darwin, 1854): The first reference genome for Thecostraca.</title>
        <authorList>
            <person name="Kim W."/>
        </authorList>
    </citation>
    <scope>NUCLEOTIDE SEQUENCE [LARGE SCALE GENOMIC DNA]</scope>
    <source>
        <strain evidence="10">SNU_AA5</strain>
        <tissue evidence="10">Soma without cirri and trophi</tissue>
    </source>
</reference>
<feature type="signal peptide" evidence="8">
    <location>
        <begin position="1"/>
        <end position="16"/>
    </location>
</feature>
<accession>A0A6A4WLZ2</accession>
<dbReference type="InterPro" id="IPR023346">
    <property type="entry name" value="Lysozyme-like_dom_sf"/>
</dbReference>
<proteinExistence type="inferred from homology"/>
<keyword evidence="6" id="KW-0378">Hydrolase</keyword>
<keyword evidence="5" id="KW-1015">Disulfide bond</keyword>
<sequence>MLASVGLLAVLNAGHAKVFGRCELARKLKALGIPKYQIADWVCLAYHESRYNTAAVGRLNRDGSVDHGLFQISDIYWCDWKSNEPHRRYKNVCRKNCNSFRDNNIADDLICVRKIYMEHQRLQGNGFLAWYGFQTLLAIPHPK</sequence>
<organism evidence="10 11">
    <name type="scientific">Amphibalanus amphitrite</name>
    <name type="common">Striped barnacle</name>
    <name type="synonym">Balanus amphitrite</name>
    <dbReference type="NCBI Taxonomy" id="1232801"/>
    <lineage>
        <taxon>Eukaryota</taxon>
        <taxon>Metazoa</taxon>
        <taxon>Ecdysozoa</taxon>
        <taxon>Arthropoda</taxon>
        <taxon>Crustacea</taxon>
        <taxon>Multicrustacea</taxon>
        <taxon>Cirripedia</taxon>
        <taxon>Thoracica</taxon>
        <taxon>Thoracicalcarea</taxon>
        <taxon>Balanomorpha</taxon>
        <taxon>Balanoidea</taxon>
        <taxon>Balanidae</taxon>
        <taxon>Amphibalaninae</taxon>
        <taxon>Amphibalanus</taxon>
    </lineage>
</organism>
<dbReference type="Proteomes" id="UP000440578">
    <property type="component" value="Unassembled WGS sequence"/>
</dbReference>
<evidence type="ECO:0000256" key="7">
    <source>
        <dbReference type="RuleBase" id="RU004440"/>
    </source>
</evidence>
<dbReference type="GO" id="GO:0042742">
    <property type="term" value="P:defense response to bacterium"/>
    <property type="evidence" value="ECO:0007669"/>
    <property type="project" value="UniProtKB-KW"/>
</dbReference>
<dbReference type="PROSITE" id="PS51348">
    <property type="entry name" value="GLYCOSYL_HYDROL_F22_2"/>
    <property type="match status" value="1"/>
</dbReference>
<dbReference type="Gene3D" id="1.10.530.10">
    <property type="match status" value="1"/>
</dbReference>
<evidence type="ECO:0000256" key="3">
    <source>
        <dbReference type="ARBA" id="ARBA00012732"/>
    </source>
</evidence>
<dbReference type="InterPro" id="IPR001916">
    <property type="entry name" value="Glyco_hydro_22"/>
</dbReference>
<comment type="catalytic activity">
    <reaction evidence="1">
        <text>Hydrolysis of (1-&gt;4)-beta-linkages between N-acetylmuramic acid and N-acetyl-D-glucosamine residues in a peptidoglycan and between N-acetyl-D-glucosamine residues in chitodextrins.</text>
        <dbReference type="EC" id="3.2.1.17"/>
    </reaction>
</comment>
<comment type="similarity">
    <text evidence="2 7">Belongs to the glycosyl hydrolase 22 family.</text>
</comment>
<dbReference type="AlphaFoldDB" id="A0A6A4WLZ2"/>
<dbReference type="PRINTS" id="PR00135">
    <property type="entry name" value="LYZLACT"/>
</dbReference>
<keyword evidence="8" id="KW-0732">Signal</keyword>
<keyword evidence="6" id="KW-0326">Glycosidase</keyword>
<keyword evidence="4" id="KW-0081">Bacteriolytic enzyme</keyword>
<comment type="caution">
    <text evidence="10">The sequence shown here is derived from an EMBL/GenBank/DDBJ whole genome shotgun (WGS) entry which is preliminary data.</text>
</comment>
<evidence type="ECO:0000256" key="4">
    <source>
        <dbReference type="ARBA" id="ARBA00022638"/>
    </source>
</evidence>
<dbReference type="PANTHER" id="PTHR11407:SF63">
    <property type="entry name" value="LYSOZYME C"/>
    <property type="match status" value="1"/>
</dbReference>
<evidence type="ECO:0000259" key="9">
    <source>
        <dbReference type="PROSITE" id="PS00128"/>
    </source>
</evidence>
<evidence type="ECO:0000313" key="10">
    <source>
        <dbReference type="EMBL" id="KAF0307885.1"/>
    </source>
</evidence>
<dbReference type="EMBL" id="VIIS01000536">
    <property type="protein sequence ID" value="KAF0307885.1"/>
    <property type="molecule type" value="Genomic_DNA"/>
</dbReference>